<feature type="transmembrane region" description="Helical" evidence="2">
    <location>
        <begin position="12"/>
        <end position="32"/>
    </location>
</feature>
<dbReference type="OrthoDB" id="4918558at2759"/>
<keyword evidence="2" id="KW-0812">Transmembrane</keyword>
<sequence length="214" mass="23909">MAFIFTIGFIFWRFLEILTLIPTMGMLAYFVNGYATHNLLTPDYILILFIVSVLALAWAIATLFSYHRSSSNAAFVAIIDLGFVGAFIASVYYLRWIGGANCTNISAGDQYDVDLGVFGSFYGNGISVSTDKTCAMLKACFAFGIMNCIFFFFTSVLAWFHGNRRPAGSGGKDARYYRETHYSRRGHRRRSSSSRHGGGSRRGSTSHSHRRVYV</sequence>
<evidence type="ECO:0000256" key="2">
    <source>
        <dbReference type="SAM" id="Phobius"/>
    </source>
</evidence>
<evidence type="ECO:0008006" key="5">
    <source>
        <dbReference type="Google" id="ProtNLM"/>
    </source>
</evidence>
<dbReference type="Proteomes" id="UP000283895">
    <property type="component" value="Unassembled WGS sequence"/>
</dbReference>
<evidence type="ECO:0000313" key="3">
    <source>
        <dbReference type="EMBL" id="ROW04821.1"/>
    </source>
</evidence>
<reference evidence="3 4" key="1">
    <citation type="submission" date="2015-09" db="EMBL/GenBank/DDBJ databases">
        <title>Host preference determinants of Valsa canker pathogens revealed by comparative genomics.</title>
        <authorList>
            <person name="Yin Z."/>
            <person name="Huang L."/>
        </authorList>
    </citation>
    <scope>NUCLEOTIDE SEQUENCE [LARGE SCALE GENOMIC DNA]</scope>
    <source>
        <strain evidence="3 4">03-1</strain>
    </source>
</reference>
<feature type="transmembrane region" description="Helical" evidence="2">
    <location>
        <begin position="73"/>
        <end position="94"/>
    </location>
</feature>
<dbReference type="EMBL" id="LKEA01000013">
    <property type="protein sequence ID" value="ROW04821.1"/>
    <property type="molecule type" value="Genomic_DNA"/>
</dbReference>
<feature type="transmembrane region" description="Helical" evidence="2">
    <location>
        <begin position="44"/>
        <end position="66"/>
    </location>
</feature>
<keyword evidence="2" id="KW-1133">Transmembrane helix</keyword>
<accession>A0A423WNB7</accession>
<dbReference type="STRING" id="356882.A0A423WNB7"/>
<feature type="compositionally biased region" description="Basic residues" evidence="1">
    <location>
        <begin position="183"/>
        <end position="193"/>
    </location>
</feature>
<comment type="caution">
    <text evidence="3">The sequence shown here is derived from an EMBL/GenBank/DDBJ whole genome shotgun (WGS) entry which is preliminary data.</text>
</comment>
<gene>
    <name evidence="3" type="ORF">VMCG_04864</name>
</gene>
<feature type="transmembrane region" description="Helical" evidence="2">
    <location>
        <begin position="135"/>
        <end position="160"/>
    </location>
</feature>
<keyword evidence="2" id="KW-0472">Membrane</keyword>
<organism evidence="3 4">
    <name type="scientific">Cytospora schulzeri</name>
    <dbReference type="NCBI Taxonomy" id="448051"/>
    <lineage>
        <taxon>Eukaryota</taxon>
        <taxon>Fungi</taxon>
        <taxon>Dikarya</taxon>
        <taxon>Ascomycota</taxon>
        <taxon>Pezizomycotina</taxon>
        <taxon>Sordariomycetes</taxon>
        <taxon>Sordariomycetidae</taxon>
        <taxon>Diaporthales</taxon>
        <taxon>Cytosporaceae</taxon>
        <taxon>Cytospora</taxon>
    </lineage>
</organism>
<dbReference type="AlphaFoldDB" id="A0A423WNB7"/>
<evidence type="ECO:0000256" key="1">
    <source>
        <dbReference type="SAM" id="MobiDB-lite"/>
    </source>
</evidence>
<protein>
    <recommendedName>
        <fullName evidence="5">MARVEL domain-containing protein</fullName>
    </recommendedName>
</protein>
<feature type="region of interest" description="Disordered" evidence="1">
    <location>
        <begin position="181"/>
        <end position="214"/>
    </location>
</feature>
<keyword evidence="4" id="KW-1185">Reference proteome</keyword>
<name>A0A423WNB7_9PEZI</name>
<evidence type="ECO:0000313" key="4">
    <source>
        <dbReference type="Proteomes" id="UP000283895"/>
    </source>
</evidence>
<proteinExistence type="predicted"/>